<accession>A0ABR1K2H3</accession>
<comment type="caution">
    <text evidence="1">The sequence shown here is derived from an EMBL/GenBank/DDBJ whole genome shotgun (WGS) entry which is preliminary data.</text>
</comment>
<name>A0ABR1K2H3_9AGAR</name>
<reference evidence="1 2" key="1">
    <citation type="submission" date="2024-01" db="EMBL/GenBank/DDBJ databases">
        <title>A draft genome for the cacao thread blight pathogen Marasmiellus scandens.</title>
        <authorList>
            <person name="Baruah I.K."/>
            <person name="Leung J."/>
            <person name="Bukari Y."/>
            <person name="Amoako-Attah I."/>
            <person name="Meinhardt L.W."/>
            <person name="Bailey B.A."/>
            <person name="Cohen S.P."/>
        </authorList>
    </citation>
    <scope>NUCLEOTIDE SEQUENCE [LARGE SCALE GENOMIC DNA]</scope>
    <source>
        <strain evidence="1 2">GH-19</strain>
    </source>
</reference>
<organism evidence="1 2">
    <name type="scientific">Marasmiellus scandens</name>
    <dbReference type="NCBI Taxonomy" id="2682957"/>
    <lineage>
        <taxon>Eukaryota</taxon>
        <taxon>Fungi</taxon>
        <taxon>Dikarya</taxon>
        <taxon>Basidiomycota</taxon>
        <taxon>Agaricomycotina</taxon>
        <taxon>Agaricomycetes</taxon>
        <taxon>Agaricomycetidae</taxon>
        <taxon>Agaricales</taxon>
        <taxon>Marasmiineae</taxon>
        <taxon>Omphalotaceae</taxon>
        <taxon>Marasmiellus</taxon>
    </lineage>
</organism>
<dbReference type="EMBL" id="JBANRG010000002">
    <property type="protein sequence ID" value="KAK7471038.1"/>
    <property type="molecule type" value="Genomic_DNA"/>
</dbReference>
<dbReference type="Proteomes" id="UP001498398">
    <property type="component" value="Unassembled WGS sequence"/>
</dbReference>
<gene>
    <name evidence="1" type="ORF">VKT23_002453</name>
</gene>
<evidence type="ECO:0000313" key="1">
    <source>
        <dbReference type="EMBL" id="KAK7471038.1"/>
    </source>
</evidence>
<protein>
    <submittedName>
        <fullName evidence="1">Uncharacterized protein</fullName>
    </submittedName>
</protein>
<proteinExistence type="predicted"/>
<evidence type="ECO:0000313" key="2">
    <source>
        <dbReference type="Proteomes" id="UP001498398"/>
    </source>
</evidence>
<sequence>MANKKRKLSGLGVLELSQAYNSLLNLKSSFLYEEVDIDAQVDKEAESNELFVIQLENVI</sequence>
<keyword evidence="2" id="KW-1185">Reference proteome</keyword>